<accession>A0A1Q8CRH6</accession>
<sequence>MSEIDYWIEKLGQDGRLLMAFGEDPRQPVLLGSVLYWPDCAEVVILVDENLVVTYTTPANTTVWWPPTVLRAERGDAREGTRDRVLREALVLGPLSPRPRGEPVPAPSWAGVPPQLRDPELMHPILPGLGAPLGGVGEQRHPSGAAPA</sequence>
<proteinExistence type="predicted"/>
<name>A0A1Q8CRH6_9PSEU</name>
<evidence type="ECO:0000313" key="2">
    <source>
        <dbReference type="EMBL" id="OLF16960.1"/>
    </source>
</evidence>
<evidence type="ECO:0000313" key="3">
    <source>
        <dbReference type="Proteomes" id="UP000185596"/>
    </source>
</evidence>
<organism evidence="2 3">
    <name type="scientific">Actinophytocola xanthii</name>
    <dbReference type="NCBI Taxonomy" id="1912961"/>
    <lineage>
        <taxon>Bacteria</taxon>
        <taxon>Bacillati</taxon>
        <taxon>Actinomycetota</taxon>
        <taxon>Actinomycetes</taxon>
        <taxon>Pseudonocardiales</taxon>
        <taxon>Pseudonocardiaceae</taxon>
    </lineage>
</organism>
<dbReference type="AlphaFoldDB" id="A0A1Q8CRH6"/>
<comment type="caution">
    <text evidence="2">The sequence shown here is derived from an EMBL/GenBank/DDBJ whole genome shotgun (WGS) entry which is preliminary data.</text>
</comment>
<dbReference type="RefSeq" id="WP_075126083.1">
    <property type="nucleotide sequence ID" value="NZ_MSIE01000023.1"/>
</dbReference>
<protein>
    <submittedName>
        <fullName evidence="2">Uncharacterized protein</fullName>
    </submittedName>
</protein>
<dbReference type="EMBL" id="MSIE01000023">
    <property type="protein sequence ID" value="OLF16960.1"/>
    <property type="molecule type" value="Genomic_DNA"/>
</dbReference>
<dbReference type="Proteomes" id="UP000185596">
    <property type="component" value="Unassembled WGS sequence"/>
</dbReference>
<evidence type="ECO:0000256" key="1">
    <source>
        <dbReference type="SAM" id="MobiDB-lite"/>
    </source>
</evidence>
<feature type="region of interest" description="Disordered" evidence="1">
    <location>
        <begin position="95"/>
        <end position="148"/>
    </location>
</feature>
<dbReference type="STRING" id="1912961.BU204_13920"/>
<reference evidence="2 3" key="1">
    <citation type="submission" date="2016-12" db="EMBL/GenBank/DDBJ databases">
        <title>The draft genome sequence of Actinophytocola sp. 11-183.</title>
        <authorList>
            <person name="Wang W."/>
            <person name="Yuan L."/>
        </authorList>
    </citation>
    <scope>NUCLEOTIDE SEQUENCE [LARGE SCALE GENOMIC DNA]</scope>
    <source>
        <strain evidence="2 3">11-183</strain>
    </source>
</reference>
<dbReference type="OrthoDB" id="3632723at2"/>
<gene>
    <name evidence="2" type="ORF">BU204_13920</name>
</gene>
<keyword evidence="3" id="KW-1185">Reference proteome</keyword>